<dbReference type="SMART" id="SM00066">
    <property type="entry name" value="GAL4"/>
    <property type="match status" value="1"/>
</dbReference>
<proteinExistence type="predicted"/>
<feature type="domain" description="C2H2-type" evidence="10">
    <location>
        <begin position="14"/>
        <end position="41"/>
    </location>
</feature>
<dbReference type="SMART" id="SM00355">
    <property type="entry name" value="ZnF_C2H2"/>
    <property type="match status" value="1"/>
</dbReference>
<dbReference type="RefSeq" id="XP_016616741.1">
    <property type="nucleotide sequence ID" value="XM_016767225.1"/>
</dbReference>
<keyword evidence="3" id="KW-0805">Transcription regulation</keyword>
<feature type="region of interest" description="Disordered" evidence="8">
    <location>
        <begin position="88"/>
        <end position="110"/>
    </location>
</feature>
<dbReference type="HOGENOM" id="CLU_009184_1_0_1"/>
<evidence type="ECO:0008006" key="13">
    <source>
        <dbReference type="Google" id="ProtNLM"/>
    </source>
</evidence>
<evidence type="ECO:0000256" key="7">
    <source>
        <dbReference type="PROSITE-ProRule" id="PRU00042"/>
    </source>
</evidence>
<name>A0A0D2FU59_CLAB1</name>
<dbReference type="AlphaFoldDB" id="A0A0D2FU59"/>
<keyword evidence="6" id="KW-0539">Nucleus</keyword>
<dbReference type="Gene3D" id="3.30.160.60">
    <property type="entry name" value="Classic Zinc Finger"/>
    <property type="match status" value="1"/>
</dbReference>
<evidence type="ECO:0000256" key="6">
    <source>
        <dbReference type="ARBA" id="ARBA00023242"/>
    </source>
</evidence>
<protein>
    <recommendedName>
        <fullName evidence="13">C2H2-type domain-containing protein</fullName>
    </recommendedName>
</protein>
<reference evidence="11" key="1">
    <citation type="submission" date="2015-01" db="EMBL/GenBank/DDBJ databases">
        <title>The Genome Sequence of Cladophialophora bantiana CBS 173.52.</title>
        <authorList>
            <consortium name="The Broad Institute Genomics Platform"/>
            <person name="Cuomo C."/>
            <person name="de Hoog S."/>
            <person name="Gorbushina A."/>
            <person name="Stielow B."/>
            <person name="Teixiera M."/>
            <person name="Abouelleil A."/>
            <person name="Chapman S.B."/>
            <person name="Priest M."/>
            <person name="Young S.K."/>
            <person name="Wortman J."/>
            <person name="Nusbaum C."/>
            <person name="Birren B."/>
        </authorList>
    </citation>
    <scope>NUCLEOTIDE SEQUENCE [LARGE SCALE GENOMIC DNA]</scope>
    <source>
        <strain evidence="11">CBS 173.52</strain>
    </source>
</reference>
<dbReference type="GO" id="GO:0006351">
    <property type="term" value="P:DNA-templated transcription"/>
    <property type="evidence" value="ECO:0007669"/>
    <property type="project" value="InterPro"/>
</dbReference>
<keyword evidence="2" id="KW-0862">Zinc</keyword>
<dbReference type="Proteomes" id="UP000053789">
    <property type="component" value="Unassembled WGS sequence"/>
</dbReference>
<dbReference type="GeneID" id="27702431"/>
<keyword evidence="4" id="KW-0238">DNA-binding</keyword>
<evidence type="ECO:0000313" key="11">
    <source>
        <dbReference type="EMBL" id="KIW90072.1"/>
    </source>
</evidence>
<evidence type="ECO:0000256" key="1">
    <source>
        <dbReference type="ARBA" id="ARBA00022723"/>
    </source>
</evidence>
<gene>
    <name evidence="11" type="ORF">Z519_09503</name>
</gene>
<evidence type="ECO:0000313" key="12">
    <source>
        <dbReference type="Proteomes" id="UP000053789"/>
    </source>
</evidence>
<evidence type="ECO:0000256" key="3">
    <source>
        <dbReference type="ARBA" id="ARBA00023015"/>
    </source>
</evidence>
<dbReference type="PROSITE" id="PS00028">
    <property type="entry name" value="ZINC_FINGER_C2H2_1"/>
    <property type="match status" value="1"/>
</dbReference>
<sequence length="852" mass="95355">MQFTEEANWRLARYHCSVCSRPFDRKDTLSRHMQIHYKRRQQPKTRRKACLSCSQSKTRCNGGRPACSSCQKRNLSCVYEGLASDRRREERSSEADANAENHSVADPLRGGTDLCDAQSLGMISPLRGNQAMDRMNDRYASHQSVDDRSQSQTVQPNLSQNASIGQKPSPLCSTFDHTDFNSNLDWFLEDAGSDVFLGAPDFFGLFGFNDNQTLSNPLMSAPQTAVPSARQSDAGDNANDDMDDAGNRDANESVPALGGLLTPQPHETSISDNPWPVETPRPSQSHTALPPLGPEDQASDSFSKFCSLMPINDRTRHALQKCIMLPFEHSSTQTLGLERFPPKETLDHCIDLYFAYFHPMLAIVHQPTFDPGKDLVVTLAMICIGACYTGYTGAKSFSIALSELIRKLLVFMAEQDRRFVRTASYLTAQLLQGTHGYCSGSERLFEISESCRSTLVHHAKCMGLFRYESQRTPRLGISLDETWREWISEEGLRRLGWAVYKYDASVAYLHNNRPFLSTGDINLNLPGSAEHWEAESAQAWSSLHPWCKACPPTSRLRPMIRLLFDGTVNPVEKIGDEEHRFIILLTLLRMLWTLKEIRSSPINDLVTPPCYDDGRRTLVQAIDQMTITIVAASKNNTRAEMDRLVHRMQLVHISHVYGAGDLMNWLYPYLRHGPEAENARIRMKQWANENAQRTRDVAYHCAQMLALVRYYPSNRSLEPFLTFHAGVVLSCMATLLPERSPLNQNSSIQLDLLDPGSGEVTNRQTGWVSCGGNEQISLLGVPDLASALGRQQVLDQTALLLKRQRVWGMARNLTKVVLALGARDTDGDVRDAAGPLQLFSATLSPSSFPHGT</sequence>
<dbReference type="CDD" id="cd12148">
    <property type="entry name" value="fungal_TF_MHR"/>
    <property type="match status" value="1"/>
</dbReference>
<evidence type="ECO:0000256" key="5">
    <source>
        <dbReference type="ARBA" id="ARBA00023163"/>
    </source>
</evidence>
<dbReference type="OrthoDB" id="1405595at2759"/>
<dbReference type="InterPro" id="IPR001138">
    <property type="entry name" value="Zn2Cys6_DnaBD"/>
</dbReference>
<dbReference type="InterPro" id="IPR036236">
    <property type="entry name" value="Znf_C2H2_sf"/>
</dbReference>
<feature type="region of interest" description="Disordered" evidence="8">
    <location>
        <begin position="218"/>
        <end position="298"/>
    </location>
</feature>
<keyword evidence="12" id="KW-1185">Reference proteome</keyword>
<feature type="compositionally biased region" description="Polar residues" evidence="8">
    <location>
        <begin position="218"/>
        <end position="231"/>
    </location>
</feature>
<feature type="compositionally biased region" description="Basic and acidic residues" evidence="8">
    <location>
        <begin position="139"/>
        <end position="149"/>
    </location>
</feature>
<feature type="compositionally biased region" description="Polar residues" evidence="8">
    <location>
        <begin position="150"/>
        <end position="166"/>
    </location>
</feature>
<dbReference type="SUPFAM" id="SSF57701">
    <property type="entry name" value="Zn2/Cys6 DNA-binding domain"/>
    <property type="match status" value="1"/>
</dbReference>
<dbReference type="PROSITE" id="PS50157">
    <property type="entry name" value="ZINC_FINGER_C2H2_2"/>
    <property type="match status" value="1"/>
</dbReference>
<keyword evidence="1" id="KW-0479">Metal-binding</keyword>
<feature type="domain" description="Zn(2)-C6 fungal-type" evidence="9">
    <location>
        <begin position="49"/>
        <end position="79"/>
    </location>
</feature>
<dbReference type="PROSITE" id="PS50048">
    <property type="entry name" value="ZN2_CY6_FUNGAL_2"/>
    <property type="match status" value="1"/>
</dbReference>
<dbReference type="PANTHER" id="PTHR47660">
    <property type="entry name" value="TRANSCRIPTION FACTOR WITH C2H2 AND ZN(2)-CYS(6) DNA BINDING DOMAIN (EUROFUNG)-RELATED-RELATED"/>
    <property type="match status" value="1"/>
</dbReference>
<evidence type="ECO:0000259" key="9">
    <source>
        <dbReference type="PROSITE" id="PS50048"/>
    </source>
</evidence>
<evidence type="ECO:0000256" key="2">
    <source>
        <dbReference type="ARBA" id="ARBA00022833"/>
    </source>
</evidence>
<dbReference type="GO" id="GO:0000981">
    <property type="term" value="F:DNA-binding transcription factor activity, RNA polymerase II-specific"/>
    <property type="evidence" value="ECO:0007669"/>
    <property type="project" value="InterPro"/>
</dbReference>
<dbReference type="GO" id="GO:0003677">
    <property type="term" value="F:DNA binding"/>
    <property type="evidence" value="ECO:0007669"/>
    <property type="project" value="UniProtKB-KW"/>
</dbReference>
<dbReference type="InterPro" id="IPR007219">
    <property type="entry name" value="XnlR_reg_dom"/>
</dbReference>
<organism evidence="11 12">
    <name type="scientific">Cladophialophora bantiana (strain ATCC 10958 / CBS 173.52 / CDC B-1940 / NIH 8579)</name>
    <name type="common">Xylohypha bantiana</name>
    <dbReference type="NCBI Taxonomy" id="1442370"/>
    <lineage>
        <taxon>Eukaryota</taxon>
        <taxon>Fungi</taxon>
        <taxon>Dikarya</taxon>
        <taxon>Ascomycota</taxon>
        <taxon>Pezizomycotina</taxon>
        <taxon>Eurotiomycetes</taxon>
        <taxon>Chaetothyriomycetidae</taxon>
        <taxon>Chaetothyriales</taxon>
        <taxon>Herpotrichiellaceae</taxon>
        <taxon>Cladophialophora</taxon>
    </lineage>
</organism>
<dbReference type="Pfam" id="PF04082">
    <property type="entry name" value="Fungal_trans"/>
    <property type="match status" value="1"/>
</dbReference>
<dbReference type="PANTHER" id="PTHR47660:SF2">
    <property type="entry name" value="TRANSCRIPTION FACTOR WITH C2H2 AND ZN(2)-CYS(6) DNA BINDING DOMAIN (EUROFUNG)"/>
    <property type="match status" value="1"/>
</dbReference>
<evidence type="ECO:0000256" key="8">
    <source>
        <dbReference type="SAM" id="MobiDB-lite"/>
    </source>
</evidence>
<dbReference type="GO" id="GO:0008270">
    <property type="term" value="F:zinc ion binding"/>
    <property type="evidence" value="ECO:0007669"/>
    <property type="project" value="UniProtKB-KW"/>
</dbReference>
<keyword evidence="5" id="KW-0804">Transcription</keyword>
<evidence type="ECO:0000259" key="10">
    <source>
        <dbReference type="PROSITE" id="PS50157"/>
    </source>
</evidence>
<keyword evidence="7" id="KW-0863">Zinc-finger</keyword>
<dbReference type="Gene3D" id="4.10.240.10">
    <property type="entry name" value="Zn(2)-C6 fungal-type DNA-binding domain"/>
    <property type="match status" value="1"/>
</dbReference>
<dbReference type="Pfam" id="PF00172">
    <property type="entry name" value="Zn_clus"/>
    <property type="match status" value="1"/>
</dbReference>
<dbReference type="PROSITE" id="PS00463">
    <property type="entry name" value="ZN2_CY6_FUNGAL_1"/>
    <property type="match status" value="1"/>
</dbReference>
<dbReference type="SUPFAM" id="SSF57667">
    <property type="entry name" value="beta-beta-alpha zinc fingers"/>
    <property type="match status" value="1"/>
</dbReference>
<accession>A0A0D2FU59</accession>
<dbReference type="InterPro" id="IPR013087">
    <property type="entry name" value="Znf_C2H2_type"/>
</dbReference>
<feature type="region of interest" description="Disordered" evidence="8">
    <location>
        <begin position="139"/>
        <end position="170"/>
    </location>
</feature>
<dbReference type="InterPro" id="IPR036864">
    <property type="entry name" value="Zn2-C6_fun-type_DNA-bd_sf"/>
</dbReference>
<evidence type="ECO:0000256" key="4">
    <source>
        <dbReference type="ARBA" id="ARBA00023125"/>
    </source>
</evidence>
<dbReference type="EMBL" id="KN846994">
    <property type="protein sequence ID" value="KIW90072.1"/>
    <property type="molecule type" value="Genomic_DNA"/>
</dbReference>
<dbReference type="CDD" id="cd00067">
    <property type="entry name" value="GAL4"/>
    <property type="match status" value="1"/>
</dbReference>